<dbReference type="InterPro" id="IPR008991">
    <property type="entry name" value="Translation_prot_SH3-like_sf"/>
</dbReference>
<evidence type="ECO:0000313" key="9">
    <source>
        <dbReference type="Proteomes" id="UP000031937"/>
    </source>
</evidence>
<proteinExistence type="inferred from homology"/>
<sequence length="117" mass="13347">MNLIKIAEEAFANENRVEIPSFNTGDTISVHYKIIEGNKERVQVFKGIVIQISGTGSTKTFTVRKMSGNVGVERIIPLNSPYIKEIEVNKRGAVRQSRIFYFRKLTGKKAKIKEKRF</sequence>
<dbReference type="InterPro" id="IPR038657">
    <property type="entry name" value="Ribosomal_bL19_sf"/>
</dbReference>
<dbReference type="EMBL" id="JPIT01000032">
    <property type="protein sequence ID" value="KIO43050.1"/>
    <property type="molecule type" value="Genomic_DNA"/>
</dbReference>
<dbReference type="Proteomes" id="UP000031980">
    <property type="component" value="Unassembled WGS sequence"/>
</dbReference>
<dbReference type="RefSeq" id="WP_041504178.1">
    <property type="nucleotide sequence ID" value="NZ_JPIT01000032.1"/>
</dbReference>
<dbReference type="Gene3D" id="2.30.30.790">
    <property type="match status" value="1"/>
</dbReference>
<comment type="function">
    <text evidence="5 6">This protein is located at the 30S-50S ribosomal subunit interface and may play a role in the structure and function of the aminoacyl-tRNA binding site.</text>
</comment>
<dbReference type="SUPFAM" id="SSF50104">
    <property type="entry name" value="Translation proteins SH3-like domain"/>
    <property type="match status" value="1"/>
</dbReference>
<comment type="similarity">
    <text evidence="1 5 6">Belongs to the bacterial ribosomal protein bL19 family.</text>
</comment>
<evidence type="ECO:0000256" key="6">
    <source>
        <dbReference type="RuleBase" id="RU000559"/>
    </source>
</evidence>
<keyword evidence="2 5" id="KW-0689">Ribosomal protein</keyword>
<evidence type="ECO:0000313" key="10">
    <source>
        <dbReference type="Proteomes" id="UP000031980"/>
    </source>
</evidence>
<organism evidence="8 10">
    <name type="scientific">Sanguibacteroides justesenii</name>
    <dbReference type="NCBI Taxonomy" id="1547597"/>
    <lineage>
        <taxon>Bacteria</taxon>
        <taxon>Pseudomonadati</taxon>
        <taxon>Bacteroidota</taxon>
        <taxon>Bacteroidia</taxon>
        <taxon>Bacteroidales</taxon>
        <taxon>Porphyromonadaceae</taxon>
        <taxon>Sanguibacteroides</taxon>
    </lineage>
</organism>
<dbReference type="EMBL" id="JPIU01000038">
    <property type="protein sequence ID" value="KIO44765.1"/>
    <property type="molecule type" value="Genomic_DNA"/>
</dbReference>
<dbReference type="Pfam" id="PF01245">
    <property type="entry name" value="Ribosomal_L19"/>
    <property type="match status" value="1"/>
</dbReference>
<dbReference type="AlphaFoldDB" id="A0A0C3R571"/>
<dbReference type="GO" id="GO:0006412">
    <property type="term" value="P:translation"/>
    <property type="evidence" value="ECO:0007669"/>
    <property type="project" value="UniProtKB-UniRule"/>
</dbReference>
<dbReference type="OrthoDB" id="9803541at2"/>
<dbReference type="PRINTS" id="PR00061">
    <property type="entry name" value="RIBOSOMALL19"/>
</dbReference>
<keyword evidence="3 5" id="KW-0687">Ribonucleoprotein</keyword>
<dbReference type="HAMAP" id="MF_00402">
    <property type="entry name" value="Ribosomal_bL19"/>
    <property type="match status" value="1"/>
</dbReference>
<dbReference type="PIRSF" id="PIRSF002191">
    <property type="entry name" value="Ribosomal_L19"/>
    <property type="match status" value="1"/>
</dbReference>
<dbReference type="InterPro" id="IPR001857">
    <property type="entry name" value="Ribosomal_bL19"/>
</dbReference>
<evidence type="ECO:0000256" key="1">
    <source>
        <dbReference type="ARBA" id="ARBA00005781"/>
    </source>
</evidence>
<evidence type="ECO:0000256" key="5">
    <source>
        <dbReference type="HAMAP-Rule" id="MF_00402"/>
    </source>
</evidence>
<dbReference type="PANTHER" id="PTHR15680:SF9">
    <property type="entry name" value="LARGE RIBOSOMAL SUBUNIT PROTEIN BL19M"/>
    <property type="match status" value="1"/>
</dbReference>
<dbReference type="GO" id="GO:0022625">
    <property type="term" value="C:cytosolic large ribosomal subunit"/>
    <property type="evidence" value="ECO:0007669"/>
    <property type="project" value="TreeGrafter"/>
</dbReference>
<comment type="caution">
    <text evidence="8">The sequence shown here is derived from an EMBL/GenBank/DDBJ whole genome shotgun (WGS) entry which is preliminary data.</text>
</comment>
<evidence type="ECO:0000256" key="2">
    <source>
        <dbReference type="ARBA" id="ARBA00022980"/>
    </source>
</evidence>
<accession>A0A0C3R571</accession>
<evidence type="ECO:0000313" key="7">
    <source>
        <dbReference type="EMBL" id="KIO43050.1"/>
    </source>
</evidence>
<reference evidence="8 10" key="1">
    <citation type="submission" date="2014-07" db="EMBL/GenBank/DDBJ databases">
        <title>Porphyromonadaceae bacterium OUH 308042 = ATCC BAA-2681 = DSM 28342 draft genome.</title>
        <authorList>
            <person name="Sydenham T.V."/>
            <person name="Hasman H."/>
            <person name="Justensen U.S."/>
        </authorList>
    </citation>
    <scope>NUCLEOTIDE SEQUENCE [LARGE SCALE GENOMIC DNA]</scope>
    <source>
        <strain evidence="8 10">OUH 308042</strain>
    </source>
</reference>
<evidence type="ECO:0000256" key="3">
    <source>
        <dbReference type="ARBA" id="ARBA00023274"/>
    </source>
</evidence>
<evidence type="ECO:0000313" key="8">
    <source>
        <dbReference type="EMBL" id="KIO44765.1"/>
    </source>
</evidence>
<name>A0A0C3R571_9PORP</name>
<evidence type="ECO:0000256" key="4">
    <source>
        <dbReference type="ARBA" id="ARBA00035171"/>
    </source>
</evidence>
<reference evidence="7 9" key="2">
    <citation type="submission" date="2014-07" db="EMBL/GenBank/DDBJ databases">
        <title>Porphyromonadaceae bacterium OUH 334697 = ATCC BAA-2682 = DSM 28341 draft genome.</title>
        <authorList>
            <person name="Sydenham T.V."/>
            <person name="Hasman H."/>
            <person name="Justesen U.S."/>
        </authorList>
    </citation>
    <scope>NUCLEOTIDE SEQUENCE [LARGE SCALE GENOMIC DNA]</scope>
    <source>
        <strain evidence="7 9">OUH 334697</strain>
    </source>
</reference>
<keyword evidence="10" id="KW-1185">Reference proteome</keyword>
<protein>
    <recommendedName>
        <fullName evidence="4 5">Large ribosomal subunit protein bL19</fullName>
    </recommendedName>
</protein>
<gene>
    <name evidence="5" type="primary">rplS</name>
    <name evidence="8" type="ORF">BA92_06990</name>
    <name evidence="7" type="ORF">IE90_12590</name>
</gene>
<dbReference type="GO" id="GO:0003735">
    <property type="term" value="F:structural constituent of ribosome"/>
    <property type="evidence" value="ECO:0007669"/>
    <property type="project" value="InterPro"/>
</dbReference>
<dbReference type="NCBIfam" id="TIGR01024">
    <property type="entry name" value="rplS_bact"/>
    <property type="match status" value="1"/>
</dbReference>
<dbReference type="Proteomes" id="UP000031937">
    <property type="component" value="Unassembled WGS sequence"/>
</dbReference>
<dbReference type="PANTHER" id="PTHR15680">
    <property type="entry name" value="RIBOSOMAL PROTEIN L19"/>
    <property type="match status" value="1"/>
</dbReference>